<dbReference type="InterPro" id="IPR029050">
    <property type="entry name" value="Immunoprotect_excell_Ig-like"/>
</dbReference>
<feature type="domain" description="DUF4352" evidence="4">
    <location>
        <begin position="75"/>
        <end position="206"/>
    </location>
</feature>
<evidence type="ECO:0000313" key="5">
    <source>
        <dbReference type="EMBL" id="MBE5038531.1"/>
    </source>
</evidence>
<name>A0ABR9R5W2_9FIRM</name>
<keyword evidence="6" id="KW-1185">Reference proteome</keyword>
<evidence type="ECO:0000256" key="1">
    <source>
        <dbReference type="ARBA" id="ARBA00022729"/>
    </source>
</evidence>
<feature type="region of interest" description="Disordered" evidence="2">
    <location>
        <begin position="31"/>
        <end position="75"/>
    </location>
</feature>
<proteinExistence type="predicted"/>
<dbReference type="Gene3D" id="2.60.40.1240">
    <property type="match status" value="1"/>
</dbReference>
<feature type="compositionally biased region" description="Polar residues" evidence="2">
    <location>
        <begin position="64"/>
        <end position="74"/>
    </location>
</feature>
<feature type="compositionally biased region" description="Low complexity" evidence="2">
    <location>
        <begin position="31"/>
        <end position="47"/>
    </location>
</feature>
<accession>A0ABR9R5W2</accession>
<sequence length="213" mass="22785">MKLRYSVRKAGILLAAILAVSLYGCSSGQTASTDPAPAASDSASASSNNTQEPASGDQEPEAASNESQSGSGTYTIGDVCTTDRFQVKLTDGGYKDRIEDGQYYYYEASSGNTFLILVFDIENISNDAQTIQTVSDFSIYVDGYQVEQTSFGYSNLAVTINGTSYNPLSSDIINPQVILQPGRKALGYLAVEIPNTWSKCEVEFDGATFVCTS</sequence>
<feature type="chain" id="PRO_5047366939" evidence="3">
    <location>
        <begin position="32"/>
        <end position="213"/>
    </location>
</feature>
<dbReference type="Pfam" id="PF11611">
    <property type="entry name" value="DUF4352"/>
    <property type="match status" value="1"/>
</dbReference>
<evidence type="ECO:0000259" key="4">
    <source>
        <dbReference type="Pfam" id="PF11611"/>
    </source>
</evidence>
<evidence type="ECO:0000313" key="6">
    <source>
        <dbReference type="Proteomes" id="UP000768567"/>
    </source>
</evidence>
<evidence type="ECO:0000256" key="3">
    <source>
        <dbReference type="SAM" id="SignalP"/>
    </source>
</evidence>
<keyword evidence="1 3" id="KW-0732">Signal</keyword>
<dbReference type="InterPro" id="IPR029051">
    <property type="entry name" value="DUF4352"/>
</dbReference>
<dbReference type="EMBL" id="JADCKC010000003">
    <property type="protein sequence ID" value="MBE5038531.1"/>
    <property type="molecule type" value="Genomic_DNA"/>
</dbReference>
<gene>
    <name evidence="5" type="ORF">INF35_12105</name>
</gene>
<dbReference type="PROSITE" id="PS51257">
    <property type="entry name" value="PROKAR_LIPOPROTEIN"/>
    <property type="match status" value="1"/>
</dbReference>
<feature type="signal peptide" evidence="3">
    <location>
        <begin position="1"/>
        <end position="31"/>
    </location>
</feature>
<comment type="caution">
    <text evidence="5">The sequence shown here is derived from an EMBL/GenBank/DDBJ whole genome shotgun (WGS) entry which is preliminary data.</text>
</comment>
<organism evidence="5 6">
    <name type="scientific">Gemmiger gallinarum</name>
    <dbReference type="NCBI Taxonomy" id="2779354"/>
    <lineage>
        <taxon>Bacteria</taxon>
        <taxon>Bacillati</taxon>
        <taxon>Bacillota</taxon>
        <taxon>Clostridia</taxon>
        <taxon>Eubacteriales</taxon>
        <taxon>Gemmiger</taxon>
    </lineage>
</organism>
<protein>
    <submittedName>
        <fullName evidence="5">DUF4352 domain-containing protein</fullName>
    </submittedName>
</protein>
<dbReference type="Proteomes" id="UP000768567">
    <property type="component" value="Unassembled WGS sequence"/>
</dbReference>
<evidence type="ECO:0000256" key="2">
    <source>
        <dbReference type="SAM" id="MobiDB-lite"/>
    </source>
</evidence>
<reference evidence="5 6" key="1">
    <citation type="submission" date="2020-10" db="EMBL/GenBank/DDBJ databases">
        <title>ChiBAC.</title>
        <authorList>
            <person name="Zenner C."/>
            <person name="Hitch T.C.A."/>
            <person name="Clavel T."/>
        </authorList>
    </citation>
    <scope>NUCLEOTIDE SEQUENCE [LARGE SCALE GENOMIC DNA]</scope>
    <source>
        <strain evidence="5 6">DSM 109015</strain>
    </source>
</reference>